<dbReference type="STRING" id="197461.A3843_18810"/>
<dbReference type="RefSeq" id="WP_028482726.1">
    <property type="nucleotide sequence ID" value="NZ_LVVZ01000041.1"/>
</dbReference>
<protein>
    <recommendedName>
        <fullName evidence="4">DUF3299 domain-containing protein</fullName>
    </recommendedName>
</protein>
<feature type="chain" id="PRO_5010524530" description="DUF3299 domain-containing protein" evidence="1">
    <location>
        <begin position="26"/>
        <end position="150"/>
    </location>
</feature>
<evidence type="ECO:0000313" key="2">
    <source>
        <dbReference type="EMBL" id="OKL42691.1"/>
    </source>
</evidence>
<name>A0A1U7JDH1_9HYPH</name>
<accession>A0A1U7JDH1</accession>
<organism evidence="2 3">
    <name type="scientific">Pseudovibrio exalbescens</name>
    <dbReference type="NCBI Taxonomy" id="197461"/>
    <lineage>
        <taxon>Bacteria</taxon>
        <taxon>Pseudomonadati</taxon>
        <taxon>Pseudomonadota</taxon>
        <taxon>Alphaproteobacteria</taxon>
        <taxon>Hyphomicrobiales</taxon>
        <taxon>Stappiaceae</taxon>
        <taxon>Pseudovibrio</taxon>
    </lineage>
</organism>
<keyword evidence="1" id="KW-0732">Signal</keyword>
<dbReference type="EMBL" id="LVVZ01000041">
    <property type="protein sequence ID" value="OKL42691.1"/>
    <property type="molecule type" value="Genomic_DNA"/>
</dbReference>
<evidence type="ECO:0008006" key="4">
    <source>
        <dbReference type="Google" id="ProtNLM"/>
    </source>
</evidence>
<evidence type="ECO:0000256" key="1">
    <source>
        <dbReference type="SAM" id="SignalP"/>
    </source>
</evidence>
<reference evidence="2 3" key="1">
    <citation type="submission" date="2016-03" db="EMBL/GenBank/DDBJ databases">
        <title>Genome sequence of Nesiotobacter sp. nov., a moderately halophilic alphaproteobacterium isolated from the Yellow Sea, China.</title>
        <authorList>
            <person name="Zhang G."/>
            <person name="Zhang R."/>
        </authorList>
    </citation>
    <scope>NUCLEOTIDE SEQUENCE [LARGE SCALE GENOMIC DNA]</scope>
    <source>
        <strain evidence="2 3">WB1-6</strain>
    </source>
</reference>
<dbReference type="AlphaFoldDB" id="A0A1U7JDH1"/>
<keyword evidence="3" id="KW-1185">Reference proteome</keyword>
<dbReference type="Proteomes" id="UP000185783">
    <property type="component" value="Unassembled WGS sequence"/>
</dbReference>
<dbReference type="PROSITE" id="PS51318">
    <property type="entry name" value="TAT"/>
    <property type="match status" value="1"/>
</dbReference>
<evidence type="ECO:0000313" key="3">
    <source>
        <dbReference type="Proteomes" id="UP000185783"/>
    </source>
</evidence>
<proteinExistence type="predicted"/>
<gene>
    <name evidence="2" type="ORF">A3843_18810</name>
</gene>
<dbReference type="InterPro" id="IPR006311">
    <property type="entry name" value="TAT_signal"/>
</dbReference>
<sequence length="150" mass="16706">MNRRHFMQATGSLLLATPFGPLAFAAEAAEAAEGTLKLRTLYNKDQSFSPLAKAMEGQRVSVDGFMAPPLKADSKFFVLTKMPMATCPFCETEAEWPDDILAVYTKRSYTVVSYRRKIITRGVLELGSYRDPDTGFLSRVRLSDATFHLA</sequence>
<comment type="caution">
    <text evidence="2">The sequence shown here is derived from an EMBL/GenBank/DDBJ whole genome shotgun (WGS) entry which is preliminary data.</text>
</comment>
<feature type="signal peptide" evidence="1">
    <location>
        <begin position="1"/>
        <end position="25"/>
    </location>
</feature>